<name>A0ABR6Z1X7_9FIRM</name>
<sequence>MKIYAQLNENKICTGISQLSGEVIQADMIEIPSADNSYLWKKYENGVWSTGTFEPQSTAPITEFEALKVENVALRNDLSNAVIELSTLIAMGGM</sequence>
<comment type="caution">
    <text evidence="1">The sequence shown here is derived from an EMBL/GenBank/DDBJ whole genome shotgun (WGS) entry which is preliminary data.</text>
</comment>
<accession>A0ABR6Z1X7</accession>
<evidence type="ECO:0008006" key="3">
    <source>
        <dbReference type="Google" id="ProtNLM"/>
    </source>
</evidence>
<evidence type="ECO:0000313" key="2">
    <source>
        <dbReference type="Proteomes" id="UP000622405"/>
    </source>
</evidence>
<proteinExistence type="predicted"/>
<reference evidence="1 2" key="1">
    <citation type="journal article" date="2020" name="mSystems">
        <title>Defining Genomic and Predicted Metabolic Features of the Acetobacterium Genus.</title>
        <authorList>
            <person name="Ross D.E."/>
            <person name="Marshall C.W."/>
            <person name="Gulliver D."/>
            <person name="May H.D."/>
            <person name="Norman R.S."/>
        </authorList>
    </citation>
    <scope>NUCLEOTIDE SEQUENCE [LARGE SCALE GENOMIC DNA]</scope>
    <source>
        <strain evidence="1 2">DSM 4132</strain>
    </source>
</reference>
<dbReference type="RefSeq" id="WP_186895474.1">
    <property type="nucleotide sequence ID" value="NZ_WJBE01000026.1"/>
</dbReference>
<keyword evidence="2" id="KW-1185">Reference proteome</keyword>
<organism evidence="1 2">
    <name type="scientific">Acetobacterium malicum</name>
    <dbReference type="NCBI Taxonomy" id="52692"/>
    <lineage>
        <taxon>Bacteria</taxon>
        <taxon>Bacillati</taxon>
        <taxon>Bacillota</taxon>
        <taxon>Clostridia</taxon>
        <taxon>Eubacteriales</taxon>
        <taxon>Eubacteriaceae</taxon>
        <taxon>Acetobacterium</taxon>
    </lineage>
</organism>
<dbReference type="EMBL" id="WJBE01000026">
    <property type="protein sequence ID" value="MBC3901423.1"/>
    <property type="molecule type" value="Genomic_DNA"/>
</dbReference>
<dbReference type="Proteomes" id="UP000622405">
    <property type="component" value="Unassembled WGS sequence"/>
</dbReference>
<gene>
    <name evidence="1" type="ORF">GH811_17625</name>
</gene>
<evidence type="ECO:0000313" key="1">
    <source>
        <dbReference type="EMBL" id="MBC3901423.1"/>
    </source>
</evidence>
<protein>
    <recommendedName>
        <fullName evidence="3">Phage protein</fullName>
    </recommendedName>
</protein>